<evidence type="ECO:0000256" key="1">
    <source>
        <dbReference type="SAM" id="MobiDB-lite"/>
    </source>
</evidence>
<organism evidence="2 3">
    <name type="scientific">Aeromicrobium erythreum</name>
    <dbReference type="NCBI Taxonomy" id="2041"/>
    <lineage>
        <taxon>Bacteria</taxon>
        <taxon>Bacillati</taxon>
        <taxon>Actinomycetota</taxon>
        <taxon>Actinomycetes</taxon>
        <taxon>Propionibacteriales</taxon>
        <taxon>Nocardioidaceae</taxon>
        <taxon>Aeromicrobium</taxon>
    </lineage>
</organism>
<dbReference type="KEGG" id="aer:AERYTH_06405"/>
<dbReference type="RefSeq" id="WP_067856131.1">
    <property type="nucleotide sequence ID" value="NZ_CP011502.1"/>
</dbReference>
<dbReference type="EMBL" id="CP011502">
    <property type="protein sequence ID" value="ALX04346.1"/>
    <property type="molecule type" value="Genomic_DNA"/>
</dbReference>
<reference evidence="2 3" key="1">
    <citation type="journal article" date="1991" name="Int. J. Syst. Bacteriol.">
        <title>Description of the erythromycin-producing bacterium Arthrobacter sp. strain NRRL B-3381 as Aeromicrobium erythreum gen. nov., sp. nov.</title>
        <authorList>
            <person name="Miller E.S."/>
            <person name="Woese C.R."/>
            <person name="Brenner S."/>
        </authorList>
    </citation>
    <scope>NUCLEOTIDE SEQUENCE [LARGE SCALE GENOMIC DNA]</scope>
    <source>
        <strain evidence="2 3">AR18</strain>
    </source>
</reference>
<accession>A0A0U3T0P6</accession>
<dbReference type="OrthoDB" id="9975664at2"/>
<protein>
    <submittedName>
        <fullName evidence="2">Uncharacterized protein</fullName>
    </submittedName>
</protein>
<feature type="compositionally biased region" description="Basic and acidic residues" evidence="1">
    <location>
        <begin position="71"/>
        <end position="84"/>
    </location>
</feature>
<dbReference type="PATRIC" id="fig|2041.4.peg.1344"/>
<name>A0A0U3T0P6_9ACTN</name>
<keyword evidence="3" id="KW-1185">Reference proteome</keyword>
<feature type="region of interest" description="Disordered" evidence="1">
    <location>
        <begin position="71"/>
        <end position="95"/>
    </location>
</feature>
<dbReference type="STRING" id="2041.AERYTH_06405"/>
<proteinExistence type="predicted"/>
<sequence>MSTFPTPTVTFHAVRDAATVRAVVEAIGALGRPGLRALGTSTGHGDVVAIEADNVGDAFRGSGIVRLIDPRSRRLDHAQPERQRGALAQQDRVAG</sequence>
<evidence type="ECO:0000313" key="3">
    <source>
        <dbReference type="Proteomes" id="UP000067689"/>
    </source>
</evidence>
<evidence type="ECO:0000313" key="2">
    <source>
        <dbReference type="EMBL" id="ALX04346.1"/>
    </source>
</evidence>
<dbReference type="AlphaFoldDB" id="A0A0U3T0P6"/>
<dbReference type="Proteomes" id="UP000067689">
    <property type="component" value="Chromosome"/>
</dbReference>
<gene>
    <name evidence="2" type="ORF">AERYTH_06405</name>
</gene>